<dbReference type="InterPro" id="IPR001623">
    <property type="entry name" value="DnaJ_domain"/>
</dbReference>
<dbReference type="PhylomeDB" id="T1JFU1"/>
<dbReference type="STRING" id="126957.T1JFU1"/>
<dbReference type="SMART" id="SM00271">
    <property type="entry name" value="DnaJ"/>
    <property type="match status" value="1"/>
</dbReference>
<dbReference type="OMA" id="LMFIERF"/>
<dbReference type="CDD" id="cd06257">
    <property type="entry name" value="DnaJ"/>
    <property type="match status" value="1"/>
</dbReference>
<keyword evidence="3" id="KW-0732">Signal</keyword>
<sequence>MAAVIGRALLAAAASAAAVHFFRSARRQRASGIVQLAKFNVTKRGLQLSSSIRSNESERMCWKCQSVIPKQKFVCSECQCLQSPDSKMNHFQLFEMEEKFDVDVHALTNRFKNLQRKFHPDKFAGKSRVERDHSALYSAQINKAYQTLLKPLQRGLYILELRGRPLVEESVTMSADFLMEIMEINEALVDADADVESTAKVEEIASKNAEKIDKSIENLSSELKSGNWDAAQKTLAELKYYTNIEEKAKSIVNRRELLMAK</sequence>
<dbReference type="SUPFAM" id="SSF46565">
    <property type="entry name" value="Chaperone J-domain"/>
    <property type="match status" value="1"/>
</dbReference>
<dbReference type="Gene3D" id="1.10.287.110">
    <property type="entry name" value="DnaJ domain"/>
    <property type="match status" value="1"/>
</dbReference>
<dbReference type="HAMAP" id="MF_00682">
    <property type="entry name" value="HscB"/>
    <property type="match status" value="1"/>
</dbReference>
<dbReference type="AlphaFoldDB" id="T1JFU1"/>
<organism evidence="5 6">
    <name type="scientific">Strigamia maritima</name>
    <name type="common">European centipede</name>
    <name type="synonym">Geophilus maritimus</name>
    <dbReference type="NCBI Taxonomy" id="126957"/>
    <lineage>
        <taxon>Eukaryota</taxon>
        <taxon>Metazoa</taxon>
        <taxon>Ecdysozoa</taxon>
        <taxon>Arthropoda</taxon>
        <taxon>Myriapoda</taxon>
        <taxon>Chilopoda</taxon>
        <taxon>Pleurostigmophora</taxon>
        <taxon>Geophilomorpha</taxon>
        <taxon>Linotaeniidae</taxon>
        <taxon>Strigamia</taxon>
    </lineage>
</organism>
<dbReference type="PANTHER" id="PTHR14021">
    <property type="entry name" value="IRON-SULFUR CLUSTER CO-CHAPERONE PROTEIN HSCB"/>
    <property type="match status" value="1"/>
</dbReference>
<evidence type="ECO:0000256" key="3">
    <source>
        <dbReference type="SAM" id="SignalP"/>
    </source>
</evidence>
<keyword evidence="2" id="KW-0143">Chaperone</keyword>
<dbReference type="GO" id="GO:0005739">
    <property type="term" value="C:mitochondrion"/>
    <property type="evidence" value="ECO:0007669"/>
    <property type="project" value="TreeGrafter"/>
</dbReference>
<dbReference type="EMBL" id="JH432185">
    <property type="status" value="NOT_ANNOTATED_CDS"/>
    <property type="molecule type" value="Genomic_DNA"/>
</dbReference>
<name>T1JFU1_STRMM</name>
<dbReference type="InterPro" id="IPR036386">
    <property type="entry name" value="HscB_C_sf"/>
</dbReference>
<dbReference type="GO" id="GO:0001671">
    <property type="term" value="F:ATPase activator activity"/>
    <property type="evidence" value="ECO:0007669"/>
    <property type="project" value="InterPro"/>
</dbReference>
<accession>T1JFU1</accession>
<dbReference type="InterPro" id="IPR004640">
    <property type="entry name" value="HscB"/>
</dbReference>
<dbReference type="GO" id="GO:0051259">
    <property type="term" value="P:protein complex oligomerization"/>
    <property type="evidence" value="ECO:0007669"/>
    <property type="project" value="InterPro"/>
</dbReference>
<dbReference type="PROSITE" id="PS50076">
    <property type="entry name" value="DNAJ_2"/>
    <property type="match status" value="1"/>
</dbReference>
<reference evidence="5" key="2">
    <citation type="submission" date="2015-02" db="UniProtKB">
        <authorList>
            <consortium name="EnsemblMetazoa"/>
        </authorList>
    </citation>
    <scope>IDENTIFICATION</scope>
</reference>
<evidence type="ECO:0000313" key="6">
    <source>
        <dbReference type="Proteomes" id="UP000014500"/>
    </source>
</evidence>
<dbReference type="HOGENOM" id="CLU_068529_0_1_1"/>
<evidence type="ECO:0000256" key="1">
    <source>
        <dbReference type="ARBA" id="ARBA00010476"/>
    </source>
</evidence>
<dbReference type="eggNOG" id="KOG3192">
    <property type="taxonomic scope" value="Eukaryota"/>
</dbReference>
<feature type="chain" id="PRO_5004579603" description="J domain-containing protein" evidence="3">
    <location>
        <begin position="19"/>
        <end position="261"/>
    </location>
</feature>
<reference evidence="6" key="1">
    <citation type="submission" date="2011-05" db="EMBL/GenBank/DDBJ databases">
        <authorList>
            <person name="Richards S.R."/>
            <person name="Qu J."/>
            <person name="Jiang H."/>
            <person name="Jhangiani S.N."/>
            <person name="Agravi P."/>
            <person name="Goodspeed R."/>
            <person name="Gross S."/>
            <person name="Mandapat C."/>
            <person name="Jackson L."/>
            <person name="Mathew T."/>
            <person name="Pu L."/>
            <person name="Thornton R."/>
            <person name="Saada N."/>
            <person name="Wilczek-Boney K.B."/>
            <person name="Lee S."/>
            <person name="Kovar C."/>
            <person name="Wu Y."/>
            <person name="Scherer S.E."/>
            <person name="Worley K.C."/>
            <person name="Muzny D.M."/>
            <person name="Gibbs R."/>
        </authorList>
    </citation>
    <scope>NUCLEOTIDE SEQUENCE</scope>
    <source>
        <strain evidence="6">Brora</strain>
    </source>
</reference>
<dbReference type="InterPro" id="IPR036869">
    <property type="entry name" value="J_dom_sf"/>
</dbReference>
<dbReference type="InterPro" id="IPR009073">
    <property type="entry name" value="HscB_oligo_C"/>
</dbReference>
<dbReference type="PANTHER" id="PTHR14021:SF15">
    <property type="entry name" value="IRON-SULFUR CLUSTER CO-CHAPERONE PROTEIN HSCB"/>
    <property type="match status" value="1"/>
</dbReference>
<evidence type="ECO:0000259" key="4">
    <source>
        <dbReference type="PROSITE" id="PS50076"/>
    </source>
</evidence>
<dbReference type="Gene3D" id="1.20.1280.20">
    <property type="entry name" value="HscB, C-terminal domain"/>
    <property type="match status" value="1"/>
</dbReference>
<feature type="domain" description="J" evidence="4">
    <location>
        <begin position="89"/>
        <end position="161"/>
    </location>
</feature>
<dbReference type="GO" id="GO:0051087">
    <property type="term" value="F:protein-folding chaperone binding"/>
    <property type="evidence" value="ECO:0007669"/>
    <property type="project" value="InterPro"/>
</dbReference>
<keyword evidence="6" id="KW-1185">Reference proteome</keyword>
<evidence type="ECO:0000313" key="5">
    <source>
        <dbReference type="EnsemblMetazoa" id="SMAR012706-PA"/>
    </source>
</evidence>
<evidence type="ECO:0000256" key="2">
    <source>
        <dbReference type="ARBA" id="ARBA00023186"/>
    </source>
</evidence>
<feature type="signal peptide" evidence="3">
    <location>
        <begin position="1"/>
        <end position="18"/>
    </location>
</feature>
<proteinExistence type="inferred from homology"/>
<comment type="similarity">
    <text evidence="1">Belongs to the HscB family.</text>
</comment>
<dbReference type="SUPFAM" id="SSF47144">
    <property type="entry name" value="HSC20 (HSCB), C-terminal oligomerisation domain"/>
    <property type="match status" value="1"/>
</dbReference>
<protein>
    <recommendedName>
        <fullName evidence="4">J domain-containing protein</fullName>
    </recommendedName>
</protein>
<dbReference type="NCBIfam" id="TIGR00714">
    <property type="entry name" value="hscB"/>
    <property type="match status" value="1"/>
</dbReference>
<dbReference type="GO" id="GO:0044571">
    <property type="term" value="P:[2Fe-2S] cluster assembly"/>
    <property type="evidence" value="ECO:0007669"/>
    <property type="project" value="InterPro"/>
</dbReference>
<dbReference type="Pfam" id="PF07743">
    <property type="entry name" value="HSCB_C"/>
    <property type="match status" value="1"/>
</dbReference>
<dbReference type="EnsemblMetazoa" id="SMAR012706-RA">
    <property type="protein sequence ID" value="SMAR012706-PA"/>
    <property type="gene ID" value="SMAR012706"/>
</dbReference>
<dbReference type="Proteomes" id="UP000014500">
    <property type="component" value="Unassembled WGS sequence"/>
</dbReference>